<evidence type="ECO:0000313" key="2">
    <source>
        <dbReference type="EMBL" id="KIW25419.1"/>
    </source>
</evidence>
<dbReference type="RefSeq" id="XP_016245635.1">
    <property type="nucleotide sequence ID" value="XM_016395779.1"/>
</dbReference>
<dbReference type="PANTHER" id="PTHR21310:SF48">
    <property type="entry name" value="AMINOGLYCOSIDE PHOSPHOTRANSFERASE DOMAIN-CONTAINING PROTEIN"/>
    <property type="match status" value="1"/>
</dbReference>
<dbReference type="AlphaFoldDB" id="A0A0D2CPC5"/>
<dbReference type="SUPFAM" id="SSF56112">
    <property type="entry name" value="Protein kinase-like (PK-like)"/>
    <property type="match status" value="1"/>
</dbReference>
<keyword evidence="3" id="KW-1185">Reference proteome</keyword>
<dbReference type="VEuPathDB" id="FungiDB:PV07_08592"/>
<sequence length="337" mass="38729">MMAMMEARSLPSRIVLLVLLPATLLLQFCRRSSHLFRHTSRLRTLKPEVPRDQPFPISIPYYASATELPAKLPTTRDIERARVVLSERLTAKVVTVGPHFVVKYGEGVDPEEGRMMLFVQQHAKVPVPRVYAIYHDCGKNFIVMERVDGQTLHASWPTLTPPEKKLVANHLKECLFRMRAIQSPNGYCSLDDRPLRDALFWSGHADEPLSRRGPFATESELNSAIVKKCRTMKAIEGKAGFYQDSLPLVFRDHPPTLTHGDLQPKNVMIKAKPKTGIEIVLLDWECAGWYPSYWEYAQAIMACGWFEDDWHHWVGKFLDPYPNEYAWLLMLENEIGW</sequence>
<name>A0A0D2CPC5_9EURO</name>
<dbReference type="InterPro" id="IPR011009">
    <property type="entry name" value="Kinase-like_dom_sf"/>
</dbReference>
<dbReference type="EMBL" id="KN847044">
    <property type="protein sequence ID" value="KIW25419.1"/>
    <property type="molecule type" value="Genomic_DNA"/>
</dbReference>
<dbReference type="InterPro" id="IPR002575">
    <property type="entry name" value="Aminoglycoside_PTrfase"/>
</dbReference>
<dbReference type="PANTHER" id="PTHR21310">
    <property type="entry name" value="AMINOGLYCOSIDE PHOSPHOTRANSFERASE-RELATED-RELATED"/>
    <property type="match status" value="1"/>
</dbReference>
<dbReference type="STRING" id="569365.A0A0D2CPC5"/>
<dbReference type="HOGENOM" id="CLU_021768_5_1_1"/>
<dbReference type="Pfam" id="PF01636">
    <property type="entry name" value="APH"/>
    <property type="match status" value="1"/>
</dbReference>
<organism evidence="2 3">
    <name type="scientific">Cladophialophora immunda</name>
    <dbReference type="NCBI Taxonomy" id="569365"/>
    <lineage>
        <taxon>Eukaryota</taxon>
        <taxon>Fungi</taxon>
        <taxon>Dikarya</taxon>
        <taxon>Ascomycota</taxon>
        <taxon>Pezizomycotina</taxon>
        <taxon>Eurotiomycetes</taxon>
        <taxon>Chaetothyriomycetidae</taxon>
        <taxon>Chaetothyriales</taxon>
        <taxon>Herpotrichiellaceae</taxon>
        <taxon>Cladophialophora</taxon>
    </lineage>
</organism>
<accession>A0A0D2CPC5</accession>
<dbReference type="CDD" id="cd05120">
    <property type="entry name" value="APH_ChoK_like"/>
    <property type="match status" value="1"/>
</dbReference>
<proteinExistence type="predicted"/>
<protein>
    <recommendedName>
        <fullName evidence="1">Aminoglycoside phosphotransferase domain-containing protein</fullName>
    </recommendedName>
</protein>
<gene>
    <name evidence="2" type="ORF">PV07_08592</name>
</gene>
<feature type="domain" description="Aminoglycoside phosphotransferase" evidence="1">
    <location>
        <begin position="110"/>
        <end position="321"/>
    </location>
</feature>
<dbReference type="Proteomes" id="UP000054466">
    <property type="component" value="Unassembled WGS sequence"/>
</dbReference>
<dbReference type="OrthoDB" id="2906425at2759"/>
<evidence type="ECO:0000259" key="1">
    <source>
        <dbReference type="Pfam" id="PF01636"/>
    </source>
</evidence>
<reference evidence="2 3" key="1">
    <citation type="submission" date="2015-01" db="EMBL/GenBank/DDBJ databases">
        <title>The Genome Sequence of Cladophialophora immunda CBS83496.</title>
        <authorList>
            <consortium name="The Broad Institute Genomics Platform"/>
            <person name="Cuomo C."/>
            <person name="de Hoog S."/>
            <person name="Gorbushina A."/>
            <person name="Stielow B."/>
            <person name="Teixiera M."/>
            <person name="Abouelleil A."/>
            <person name="Chapman S.B."/>
            <person name="Priest M."/>
            <person name="Young S.K."/>
            <person name="Wortman J."/>
            <person name="Nusbaum C."/>
            <person name="Birren B."/>
        </authorList>
    </citation>
    <scope>NUCLEOTIDE SEQUENCE [LARGE SCALE GENOMIC DNA]</scope>
    <source>
        <strain evidence="2 3">CBS 83496</strain>
    </source>
</reference>
<dbReference type="InterPro" id="IPR051678">
    <property type="entry name" value="AGP_Transferase"/>
</dbReference>
<dbReference type="Gene3D" id="3.90.1200.10">
    <property type="match status" value="1"/>
</dbReference>
<dbReference type="GeneID" id="27347786"/>
<evidence type="ECO:0000313" key="3">
    <source>
        <dbReference type="Proteomes" id="UP000054466"/>
    </source>
</evidence>